<dbReference type="Proteomes" id="UP001147695">
    <property type="component" value="Unassembled WGS sequence"/>
</dbReference>
<reference evidence="3" key="2">
    <citation type="journal article" date="2023" name="IMA Fungus">
        <title>Comparative genomic study of the Penicillium genus elucidates a diverse pangenome and 15 lateral gene transfer events.</title>
        <authorList>
            <person name="Petersen C."/>
            <person name="Sorensen T."/>
            <person name="Nielsen M.R."/>
            <person name="Sondergaard T.E."/>
            <person name="Sorensen J.L."/>
            <person name="Fitzpatrick D.A."/>
            <person name="Frisvad J.C."/>
            <person name="Nielsen K.L."/>
        </authorList>
    </citation>
    <scope>NUCLEOTIDE SEQUENCE</scope>
    <source>
        <strain evidence="3">IBT 35673</strain>
    </source>
</reference>
<organism evidence="3 4">
    <name type="scientific">Penicillium brevicompactum</name>
    <dbReference type="NCBI Taxonomy" id="5074"/>
    <lineage>
        <taxon>Eukaryota</taxon>
        <taxon>Fungi</taxon>
        <taxon>Dikarya</taxon>
        <taxon>Ascomycota</taxon>
        <taxon>Pezizomycotina</taxon>
        <taxon>Eurotiomycetes</taxon>
        <taxon>Eurotiomycetidae</taxon>
        <taxon>Eurotiales</taxon>
        <taxon>Aspergillaceae</taxon>
        <taxon>Penicillium</taxon>
    </lineage>
</organism>
<comment type="caution">
    <text evidence="3">The sequence shown here is derived from an EMBL/GenBank/DDBJ whole genome shotgun (WGS) entry which is preliminary data.</text>
</comment>
<dbReference type="EMBL" id="JAPZBQ010000002">
    <property type="protein sequence ID" value="KAJ5346202.1"/>
    <property type="molecule type" value="Genomic_DNA"/>
</dbReference>
<evidence type="ECO:0000256" key="1">
    <source>
        <dbReference type="SAM" id="MobiDB-lite"/>
    </source>
</evidence>
<proteinExistence type="predicted"/>
<dbReference type="EMBL" id="JAPZBQ010000002">
    <property type="protein sequence ID" value="KAJ5346154.1"/>
    <property type="molecule type" value="Genomic_DNA"/>
</dbReference>
<protein>
    <submittedName>
        <fullName evidence="3">Uncharacterized protein</fullName>
    </submittedName>
</protein>
<evidence type="ECO:0000313" key="2">
    <source>
        <dbReference type="EMBL" id="KAJ5346154.1"/>
    </source>
</evidence>
<reference evidence="3" key="1">
    <citation type="submission" date="2022-12" db="EMBL/GenBank/DDBJ databases">
        <authorList>
            <person name="Petersen C."/>
        </authorList>
    </citation>
    <scope>NUCLEOTIDE SEQUENCE</scope>
    <source>
        <strain evidence="3">IBT 35673</strain>
    </source>
</reference>
<accession>A0A9W9QV59</accession>
<evidence type="ECO:0000313" key="3">
    <source>
        <dbReference type="EMBL" id="KAJ5346202.1"/>
    </source>
</evidence>
<name>A0A9W9QV59_PENBR</name>
<sequence>MGIVQNPFSRQLRTALASKPFDIWSIPGSDPLAQDEDCSYDMETQSCAGESYAPMDEDEGDGDAGDRSDADWAMETQSADDHGPAADANETFDPPVSIDKCVSCLNDLDKRVRSMERQLEKQNPWNDDMARGMKTMQGGYQEVSMLREESAMLKKEVAMLRGQLNSLSKGSPVTVRRPPGRPRRDAEGRQGEQGMTS</sequence>
<feature type="region of interest" description="Disordered" evidence="1">
    <location>
        <begin position="25"/>
        <end position="96"/>
    </location>
</feature>
<feature type="region of interest" description="Disordered" evidence="1">
    <location>
        <begin position="162"/>
        <end position="197"/>
    </location>
</feature>
<dbReference type="AlphaFoldDB" id="A0A9W9QV59"/>
<evidence type="ECO:0000313" key="4">
    <source>
        <dbReference type="Proteomes" id="UP001147695"/>
    </source>
</evidence>
<gene>
    <name evidence="2" type="ORF">N7452_004158</name>
    <name evidence="3" type="ORF">N7452_004206</name>
</gene>